<proteinExistence type="predicted"/>
<dbReference type="InterPro" id="IPR003593">
    <property type="entry name" value="AAA+_ATPase"/>
</dbReference>
<evidence type="ECO:0000259" key="4">
    <source>
        <dbReference type="PROSITE" id="PS50893"/>
    </source>
</evidence>
<name>A0ABT3PTF7_9BACT</name>
<dbReference type="InterPro" id="IPR027417">
    <property type="entry name" value="P-loop_NTPase"/>
</dbReference>
<dbReference type="InterPro" id="IPR051782">
    <property type="entry name" value="ABC_Transporter_VariousFunc"/>
</dbReference>
<keyword evidence="6" id="KW-1185">Reference proteome</keyword>
<dbReference type="PANTHER" id="PTHR42939:SF1">
    <property type="entry name" value="ABC TRANSPORTER ATP-BINDING PROTEIN ALBC-RELATED"/>
    <property type="match status" value="1"/>
</dbReference>
<dbReference type="Gene3D" id="3.40.50.300">
    <property type="entry name" value="P-loop containing nucleotide triphosphate hydrolases"/>
    <property type="match status" value="1"/>
</dbReference>
<dbReference type="Pfam" id="PF00005">
    <property type="entry name" value="ABC_tran"/>
    <property type="match status" value="1"/>
</dbReference>
<reference evidence="5 6" key="1">
    <citation type="submission" date="2021-03" db="EMBL/GenBank/DDBJ databases">
        <title>Aliifodinibius sp. nov., a new bacterium isolated from saline soil.</title>
        <authorList>
            <person name="Galisteo C."/>
            <person name="De La Haba R."/>
            <person name="Sanchez-Porro C."/>
            <person name="Ventosa A."/>
        </authorList>
    </citation>
    <scope>NUCLEOTIDE SEQUENCE [LARGE SCALE GENOMIC DNA]</scope>
    <source>
        <strain evidence="5 6">1BSP15-2V2</strain>
    </source>
</reference>
<dbReference type="EMBL" id="JAGGJA010000024">
    <property type="protein sequence ID" value="MCW9709148.1"/>
    <property type="molecule type" value="Genomic_DNA"/>
</dbReference>
<protein>
    <submittedName>
        <fullName evidence="5">ABC transporter ATP-binding protein</fullName>
    </submittedName>
</protein>
<dbReference type="PROSITE" id="PS50893">
    <property type="entry name" value="ABC_TRANSPORTER_2"/>
    <property type="match status" value="1"/>
</dbReference>
<dbReference type="InterPro" id="IPR003439">
    <property type="entry name" value="ABC_transporter-like_ATP-bd"/>
</dbReference>
<dbReference type="SMART" id="SM00382">
    <property type="entry name" value="AAA"/>
    <property type="match status" value="1"/>
</dbReference>
<sequence length="208" mass="22700">MITLQLTDLKKSFGPNTVFEHLDLTHSQGPLGIAGSNGSGKSTLLQCIGGLLPPTNGTITWKEQSEVLSSGAIQQRLGYAAPYINLYDELSCLENLSFLANVRLQDYGSNIEEWLQKVGLGGVVDQPFGKISTGQRQRLRLAAALFHQPNILLLDEPGSNLDKSGEQLVKEIALQFSGDNKLLILASNNNQELNLCQKVYSIETQAFL</sequence>
<keyword evidence="1" id="KW-0813">Transport</keyword>
<dbReference type="GO" id="GO:0005524">
    <property type="term" value="F:ATP binding"/>
    <property type="evidence" value="ECO:0007669"/>
    <property type="project" value="UniProtKB-KW"/>
</dbReference>
<dbReference type="PANTHER" id="PTHR42939">
    <property type="entry name" value="ABC TRANSPORTER ATP-BINDING PROTEIN ALBC-RELATED"/>
    <property type="match status" value="1"/>
</dbReference>
<organism evidence="5 6">
    <name type="scientific">Fodinibius salsisoli</name>
    <dbReference type="NCBI Taxonomy" id="2820877"/>
    <lineage>
        <taxon>Bacteria</taxon>
        <taxon>Pseudomonadati</taxon>
        <taxon>Balneolota</taxon>
        <taxon>Balneolia</taxon>
        <taxon>Balneolales</taxon>
        <taxon>Balneolaceae</taxon>
        <taxon>Fodinibius</taxon>
    </lineage>
</organism>
<keyword evidence="3 5" id="KW-0067">ATP-binding</keyword>
<evidence type="ECO:0000313" key="5">
    <source>
        <dbReference type="EMBL" id="MCW9709148.1"/>
    </source>
</evidence>
<dbReference type="SUPFAM" id="SSF52540">
    <property type="entry name" value="P-loop containing nucleoside triphosphate hydrolases"/>
    <property type="match status" value="1"/>
</dbReference>
<comment type="caution">
    <text evidence="5">The sequence shown here is derived from an EMBL/GenBank/DDBJ whole genome shotgun (WGS) entry which is preliminary data.</text>
</comment>
<dbReference type="Proteomes" id="UP001207918">
    <property type="component" value="Unassembled WGS sequence"/>
</dbReference>
<evidence type="ECO:0000313" key="6">
    <source>
        <dbReference type="Proteomes" id="UP001207918"/>
    </source>
</evidence>
<evidence type="ECO:0000256" key="2">
    <source>
        <dbReference type="ARBA" id="ARBA00022741"/>
    </source>
</evidence>
<dbReference type="RefSeq" id="WP_265768021.1">
    <property type="nucleotide sequence ID" value="NZ_JAGGJA010000024.1"/>
</dbReference>
<accession>A0ABT3PTF7</accession>
<evidence type="ECO:0000256" key="1">
    <source>
        <dbReference type="ARBA" id="ARBA00022448"/>
    </source>
</evidence>
<feature type="domain" description="ABC transporter" evidence="4">
    <location>
        <begin position="4"/>
        <end position="208"/>
    </location>
</feature>
<keyword evidence="2" id="KW-0547">Nucleotide-binding</keyword>
<evidence type="ECO:0000256" key="3">
    <source>
        <dbReference type="ARBA" id="ARBA00022840"/>
    </source>
</evidence>
<gene>
    <name evidence="5" type="ORF">J6I44_19965</name>
</gene>